<feature type="transmembrane region" description="Helical" evidence="6">
    <location>
        <begin position="237"/>
        <end position="259"/>
    </location>
</feature>
<feature type="domain" description="Major facilitator superfamily (MFS) profile" evidence="7">
    <location>
        <begin position="1"/>
        <end position="294"/>
    </location>
</feature>
<proteinExistence type="inferred from homology"/>
<keyword evidence="5 6" id="KW-0472">Membrane</keyword>
<feature type="transmembrane region" description="Helical" evidence="6">
    <location>
        <begin position="271"/>
        <end position="288"/>
    </location>
</feature>
<feature type="transmembrane region" description="Helical" evidence="6">
    <location>
        <begin position="144"/>
        <end position="163"/>
    </location>
</feature>
<accession>A0ABR3QQ44</accession>
<dbReference type="PROSITE" id="PS50850">
    <property type="entry name" value="MFS"/>
    <property type="match status" value="1"/>
</dbReference>
<feature type="transmembrane region" description="Helical" evidence="6">
    <location>
        <begin position="170"/>
        <end position="192"/>
    </location>
</feature>
<feature type="transmembrane region" description="Helical" evidence="6">
    <location>
        <begin position="204"/>
        <end position="225"/>
    </location>
</feature>
<dbReference type="InterPro" id="IPR005828">
    <property type="entry name" value="MFS_sugar_transport-like"/>
</dbReference>
<evidence type="ECO:0000256" key="6">
    <source>
        <dbReference type="SAM" id="Phobius"/>
    </source>
</evidence>
<feature type="transmembrane region" description="Helical" evidence="6">
    <location>
        <begin position="20"/>
        <end position="39"/>
    </location>
</feature>
<evidence type="ECO:0000256" key="1">
    <source>
        <dbReference type="ARBA" id="ARBA00004141"/>
    </source>
</evidence>
<comment type="subcellular location">
    <subcellularLocation>
        <location evidence="1">Membrane</location>
        <topology evidence="1">Multi-pass membrane protein</topology>
    </subcellularLocation>
</comment>
<evidence type="ECO:0000259" key="7">
    <source>
        <dbReference type="PROSITE" id="PS50850"/>
    </source>
</evidence>
<dbReference type="PANTHER" id="PTHR48022">
    <property type="entry name" value="PLASTIDIC GLUCOSE TRANSPORTER 4"/>
    <property type="match status" value="1"/>
</dbReference>
<dbReference type="InterPro" id="IPR050360">
    <property type="entry name" value="MFS_Sugar_Transporters"/>
</dbReference>
<evidence type="ECO:0000256" key="3">
    <source>
        <dbReference type="ARBA" id="ARBA00022692"/>
    </source>
</evidence>
<evidence type="ECO:0000256" key="4">
    <source>
        <dbReference type="ARBA" id="ARBA00022989"/>
    </source>
</evidence>
<dbReference type="SUPFAM" id="SSF103473">
    <property type="entry name" value="MFS general substrate transporter"/>
    <property type="match status" value="1"/>
</dbReference>
<sequence>MAAGVLSGFSSNMTQWAYRIPFAVQWVWPIPLILALWFAPESPYWLARKGRLEEAENVLRRLTSKDFPLDHSKLLAMIVHTNRVEDESDTGSSYLDCFKGTNRRRTEIVCLVFVAQNTTGVAIGGSPTYFFVQAGVSADESFKFATGALGLASVGVIISWYLISRFGRRLLYVWTCLALSVLLLIIGIIATISESPNASFAQAGMVLVWEIIFYSTIGPVCYAIISEIPAVSVRSKSICLARIAYYLSQIFNMASNPFMLNPTEGNWKGKIGYFYAGFAFLTFLWAYFRLPETKDRSFAEIDYMFINKVKTRQFAVTQVDTFEDIAGPPIRRVSDDLEQ</sequence>
<dbReference type="EMBL" id="JAKIXB020000036">
    <property type="protein sequence ID" value="KAL1594280.1"/>
    <property type="molecule type" value="Genomic_DNA"/>
</dbReference>
<comment type="similarity">
    <text evidence="2">Belongs to the major facilitator superfamily. Sugar transporter (TC 2.A.1.1) family.</text>
</comment>
<dbReference type="Proteomes" id="UP001521222">
    <property type="component" value="Unassembled WGS sequence"/>
</dbReference>
<name>A0ABR3QQ44_9PLEO</name>
<evidence type="ECO:0000313" key="9">
    <source>
        <dbReference type="Proteomes" id="UP001521222"/>
    </source>
</evidence>
<dbReference type="InterPro" id="IPR036259">
    <property type="entry name" value="MFS_trans_sf"/>
</dbReference>
<keyword evidence="4 6" id="KW-1133">Transmembrane helix</keyword>
<keyword evidence="9" id="KW-1185">Reference proteome</keyword>
<dbReference type="Pfam" id="PF00083">
    <property type="entry name" value="Sugar_tr"/>
    <property type="match status" value="1"/>
</dbReference>
<gene>
    <name evidence="8" type="ORF">SLS59_008904</name>
</gene>
<dbReference type="PANTHER" id="PTHR48022:SF83">
    <property type="entry name" value="MAJOR FACILITATOR SUPERFAMILY (MFS) PROFILE DOMAIN-CONTAINING PROTEIN"/>
    <property type="match status" value="1"/>
</dbReference>
<feature type="transmembrane region" description="Helical" evidence="6">
    <location>
        <begin position="108"/>
        <end position="132"/>
    </location>
</feature>
<evidence type="ECO:0000313" key="8">
    <source>
        <dbReference type="EMBL" id="KAL1594280.1"/>
    </source>
</evidence>
<protein>
    <recommendedName>
        <fullName evidence="7">Major facilitator superfamily (MFS) profile domain-containing protein</fullName>
    </recommendedName>
</protein>
<evidence type="ECO:0000256" key="5">
    <source>
        <dbReference type="ARBA" id="ARBA00023136"/>
    </source>
</evidence>
<evidence type="ECO:0000256" key="2">
    <source>
        <dbReference type="ARBA" id="ARBA00010992"/>
    </source>
</evidence>
<organism evidence="8 9">
    <name type="scientific">Nothophoma quercina</name>
    <dbReference type="NCBI Taxonomy" id="749835"/>
    <lineage>
        <taxon>Eukaryota</taxon>
        <taxon>Fungi</taxon>
        <taxon>Dikarya</taxon>
        <taxon>Ascomycota</taxon>
        <taxon>Pezizomycotina</taxon>
        <taxon>Dothideomycetes</taxon>
        <taxon>Pleosporomycetidae</taxon>
        <taxon>Pleosporales</taxon>
        <taxon>Pleosporineae</taxon>
        <taxon>Didymellaceae</taxon>
        <taxon>Nothophoma</taxon>
    </lineage>
</organism>
<dbReference type="InterPro" id="IPR020846">
    <property type="entry name" value="MFS_dom"/>
</dbReference>
<comment type="caution">
    <text evidence="8">The sequence shown here is derived from an EMBL/GenBank/DDBJ whole genome shotgun (WGS) entry which is preliminary data.</text>
</comment>
<keyword evidence="3 6" id="KW-0812">Transmembrane</keyword>
<reference evidence="8 9" key="1">
    <citation type="submission" date="2024-02" db="EMBL/GenBank/DDBJ databases">
        <title>De novo assembly and annotation of 12 fungi associated with fruit tree decline syndrome in Ontario, Canada.</title>
        <authorList>
            <person name="Sulman M."/>
            <person name="Ellouze W."/>
            <person name="Ilyukhin E."/>
        </authorList>
    </citation>
    <scope>NUCLEOTIDE SEQUENCE [LARGE SCALE GENOMIC DNA]</scope>
    <source>
        <strain evidence="8 9">M97-236</strain>
    </source>
</reference>
<dbReference type="Gene3D" id="1.20.1250.20">
    <property type="entry name" value="MFS general substrate transporter like domains"/>
    <property type="match status" value="1"/>
</dbReference>